<name>A0A7C6EEB0_DESAE</name>
<evidence type="ECO:0000256" key="8">
    <source>
        <dbReference type="ARBA" id="ARBA00023163"/>
    </source>
</evidence>
<organism evidence="11">
    <name type="scientific">Desulfurella acetivorans</name>
    <dbReference type="NCBI Taxonomy" id="33002"/>
    <lineage>
        <taxon>Bacteria</taxon>
        <taxon>Pseudomonadati</taxon>
        <taxon>Campylobacterota</taxon>
        <taxon>Desulfurellia</taxon>
        <taxon>Desulfurellales</taxon>
        <taxon>Desulfurellaceae</taxon>
        <taxon>Desulfurella</taxon>
    </lineage>
</organism>
<evidence type="ECO:0000256" key="5">
    <source>
        <dbReference type="ARBA" id="ARBA00023015"/>
    </source>
</evidence>
<dbReference type="GO" id="GO:0001216">
    <property type="term" value="F:DNA-binding transcription activator activity"/>
    <property type="evidence" value="ECO:0007669"/>
    <property type="project" value="InterPro"/>
</dbReference>
<dbReference type="GO" id="GO:0016987">
    <property type="term" value="F:sigma factor activity"/>
    <property type="evidence" value="ECO:0007669"/>
    <property type="project" value="UniProtKB-KW"/>
</dbReference>
<proteinExistence type="inferred from homology"/>
<comment type="similarity">
    <text evidence="1">Belongs to the sigma-54 factor family.</text>
</comment>
<evidence type="ECO:0000256" key="6">
    <source>
        <dbReference type="ARBA" id="ARBA00023082"/>
    </source>
</evidence>
<dbReference type="AlphaFoldDB" id="A0A7C6EEB0"/>
<evidence type="ECO:0000256" key="1">
    <source>
        <dbReference type="ARBA" id="ARBA00008798"/>
    </source>
</evidence>
<keyword evidence="6" id="KW-0731">Sigma factor</keyword>
<dbReference type="Proteomes" id="UP000886400">
    <property type="component" value="Unassembled WGS sequence"/>
</dbReference>
<dbReference type="EMBL" id="DRZX01000295">
    <property type="protein sequence ID" value="HHS49416.1"/>
    <property type="molecule type" value="Genomic_DNA"/>
</dbReference>
<dbReference type="PANTHER" id="PTHR32248">
    <property type="entry name" value="RNA POLYMERASE SIGMA-54 FACTOR"/>
    <property type="match status" value="1"/>
</dbReference>
<dbReference type="Pfam" id="PF04963">
    <property type="entry name" value="Sigma54_CBD"/>
    <property type="match status" value="1"/>
</dbReference>
<sequence>MVELRHELNVNLGLILTHQLDLSLKILSASVLELQEQIDELVLLNPLVDIDKDFKSTVPTDYFESKFKELEQNYKVKFESEEEYDELDFIEEEKTFEQCLLEDLILSYNLNPQELQIAENIINNLDEKGYLSDFDVEEKFDYIRHSIMELDPIGCASKNTQEFFHLQNKLLYKNETYFKNLDMFIDAIFTFGLDMRNLQKQNFSPKQVQFFIDKIKAFKPYPLHGYLKTNNQDFVYYDIEIKHIGNEFIPIVNDEFSNKLILNETLIKQIKDENFLKEKLKEIKILRDALNMRHQTLLKIANIVVQKQRLFFEKGLLQPLSMTQVASLLGYSASTISRALSNKYILFKSKIYPFKVFFSNESKEGVSKHRILEIVKSAIMQESASNPLDDESLRQILIQHNIQVTRRAIAKYRKELKIPKAKDRKVKFFEHV</sequence>
<evidence type="ECO:0000259" key="9">
    <source>
        <dbReference type="Pfam" id="PF04552"/>
    </source>
</evidence>
<dbReference type="PROSITE" id="PS50044">
    <property type="entry name" value="SIGMA54_3"/>
    <property type="match status" value="1"/>
</dbReference>
<reference evidence="11" key="1">
    <citation type="journal article" date="2020" name="mSystems">
        <title>Genome- and Community-Level Interaction Insights into Carbon Utilization and Element Cycling Functions of Hydrothermarchaeota in Hydrothermal Sediment.</title>
        <authorList>
            <person name="Zhou Z."/>
            <person name="Liu Y."/>
            <person name="Xu W."/>
            <person name="Pan J."/>
            <person name="Luo Z.H."/>
            <person name="Li M."/>
        </authorList>
    </citation>
    <scope>NUCLEOTIDE SEQUENCE [LARGE SCALE GENOMIC DNA]</scope>
    <source>
        <strain evidence="11">SpSt-1135</strain>
    </source>
</reference>
<dbReference type="PRINTS" id="PR00045">
    <property type="entry name" value="SIGMA54FCT"/>
</dbReference>
<keyword evidence="7" id="KW-0238">DNA-binding</keyword>
<evidence type="ECO:0000256" key="7">
    <source>
        <dbReference type="ARBA" id="ARBA00023125"/>
    </source>
</evidence>
<keyword evidence="5" id="KW-0805">Transcription regulation</keyword>
<evidence type="ECO:0000256" key="2">
    <source>
        <dbReference type="ARBA" id="ARBA00022478"/>
    </source>
</evidence>
<dbReference type="GO" id="GO:0000428">
    <property type="term" value="C:DNA-directed RNA polymerase complex"/>
    <property type="evidence" value="ECO:0007669"/>
    <property type="project" value="UniProtKB-KW"/>
</dbReference>
<dbReference type="InterPro" id="IPR007046">
    <property type="entry name" value="RNA_pol_sigma_54_core-bd"/>
</dbReference>
<dbReference type="InterPro" id="IPR000394">
    <property type="entry name" value="RNA_pol_sigma_54"/>
</dbReference>
<keyword evidence="4" id="KW-0548">Nucleotidyltransferase</keyword>
<dbReference type="Gene3D" id="1.10.10.1330">
    <property type="entry name" value="RNA polymerase sigma-54 factor, core-binding domain"/>
    <property type="match status" value="1"/>
</dbReference>
<evidence type="ECO:0000256" key="4">
    <source>
        <dbReference type="ARBA" id="ARBA00022695"/>
    </source>
</evidence>
<dbReference type="GO" id="GO:0006352">
    <property type="term" value="P:DNA-templated transcription initiation"/>
    <property type="evidence" value="ECO:0007669"/>
    <property type="project" value="InterPro"/>
</dbReference>
<evidence type="ECO:0000313" key="11">
    <source>
        <dbReference type="EMBL" id="HHS49416.1"/>
    </source>
</evidence>
<dbReference type="InterPro" id="IPR007634">
    <property type="entry name" value="RNA_pol_sigma_54_DNA-bd"/>
</dbReference>
<dbReference type="PANTHER" id="PTHR32248:SF4">
    <property type="entry name" value="RNA POLYMERASE SIGMA-54 FACTOR"/>
    <property type="match status" value="1"/>
</dbReference>
<dbReference type="GO" id="GO:0016779">
    <property type="term" value="F:nucleotidyltransferase activity"/>
    <property type="evidence" value="ECO:0007669"/>
    <property type="project" value="UniProtKB-KW"/>
</dbReference>
<dbReference type="PIRSF" id="PIRSF000774">
    <property type="entry name" value="RpoN"/>
    <property type="match status" value="1"/>
</dbReference>
<keyword evidence="3" id="KW-0808">Transferase</keyword>
<dbReference type="Pfam" id="PF00309">
    <property type="entry name" value="Sigma54_AID"/>
    <property type="match status" value="1"/>
</dbReference>
<keyword evidence="2" id="KW-0240">DNA-directed RNA polymerase</keyword>
<dbReference type="PROSITE" id="PS00717">
    <property type="entry name" value="SIGMA54_1"/>
    <property type="match status" value="1"/>
</dbReference>
<dbReference type="Gene3D" id="1.10.10.60">
    <property type="entry name" value="Homeodomain-like"/>
    <property type="match status" value="1"/>
</dbReference>
<keyword evidence="8" id="KW-0804">Transcription</keyword>
<dbReference type="GO" id="GO:0003677">
    <property type="term" value="F:DNA binding"/>
    <property type="evidence" value="ECO:0007669"/>
    <property type="project" value="UniProtKB-KW"/>
</dbReference>
<feature type="domain" description="RNA polymerase sigma factor 54 core-binding" evidence="10">
    <location>
        <begin position="89"/>
        <end position="264"/>
    </location>
</feature>
<protein>
    <submittedName>
        <fullName evidence="11">Uncharacterized protein</fullName>
    </submittedName>
</protein>
<comment type="caution">
    <text evidence="11">The sequence shown here is derived from an EMBL/GenBank/DDBJ whole genome shotgun (WGS) entry which is preliminary data.</text>
</comment>
<gene>
    <name evidence="11" type="ORF">ENM99_06250</name>
</gene>
<accession>A0A7C6EEB0</accession>
<evidence type="ECO:0000259" key="10">
    <source>
        <dbReference type="Pfam" id="PF04963"/>
    </source>
</evidence>
<dbReference type="Pfam" id="PF04552">
    <property type="entry name" value="Sigma54_DBD"/>
    <property type="match status" value="1"/>
</dbReference>
<dbReference type="InterPro" id="IPR038709">
    <property type="entry name" value="RpoN_core-bd_sf"/>
</dbReference>
<feature type="domain" description="RNA polymerase sigma factor 54 DNA-binding" evidence="9">
    <location>
        <begin position="274"/>
        <end position="425"/>
    </location>
</feature>
<evidence type="ECO:0000256" key="3">
    <source>
        <dbReference type="ARBA" id="ARBA00022679"/>
    </source>
</evidence>